<keyword evidence="3" id="KW-1185">Reference proteome</keyword>
<name>A0A2V1D3G6_9PLEO</name>
<feature type="region of interest" description="Disordered" evidence="1">
    <location>
        <begin position="164"/>
        <end position="229"/>
    </location>
</feature>
<dbReference type="Proteomes" id="UP000244855">
    <property type="component" value="Unassembled WGS sequence"/>
</dbReference>
<organism evidence="2 3">
    <name type="scientific">Periconia macrospinosa</name>
    <dbReference type="NCBI Taxonomy" id="97972"/>
    <lineage>
        <taxon>Eukaryota</taxon>
        <taxon>Fungi</taxon>
        <taxon>Dikarya</taxon>
        <taxon>Ascomycota</taxon>
        <taxon>Pezizomycotina</taxon>
        <taxon>Dothideomycetes</taxon>
        <taxon>Pleosporomycetidae</taxon>
        <taxon>Pleosporales</taxon>
        <taxon>Massarineae</taxon>
        <taxon>Periconiaceae</taxon>
        <taxon>Periconia</taxon>
    </lineage>
</organism>
<dbReference type="AlphaFoldDB" id="A0A2V1D3G6"/>
<accession>A0A2V1D3G6</accession>
<gene>
    <name evidence="2" type="ORF">DM02DRAFT_619852</name>
</gene>
<feature type="compositionally biased region" description="Polar residues" evidence="1">
    <location>
        <begin position="197"/>
        <end position="214"/>
    </location>
</feature>
<evidence type="ECO:0000313" key="2">
    <source>
        <dbReference type="EMBL" id="PVH92587.1"/>
    </source>
</evidence>
<evidence type="ECO:0000313" key="3">
    <source>
        <dbReference type="Proteomes" id="UP000244855"/>
    </source>
</evidence>
<sequence length="229" mass="25648">MTEYNVASRPLVMHMDKKQDKKNSYSYSQSSSMSFGLGYSLEISGQVAGVGPKATYSVQFQMSSESKQEWTEATDAGLSAKTIHECPSGFTAMCIGYAEFNEFDMGYEATVTLKLKSGRTFSFRERGTKEQTLYAKTQVKCADQEGDHSNEDPYEFVERRIRETKKEDEEKKKKEEAEKKKKEEEEKKKQQEAARNGTLTNPPSTNGTNATAPSKTPKRSGVVSLSFTA</sequence>
<dbReference type="Gene3D" id="2.170.15.10">
    <property type="entry name" value="Proaerolysin, chain A, domain 3"/>
    <property type="match status" value="1"/>
</dbReference>
<evidence type="ECO:0000256" key="1">
    <source>
        <dbReference type="SAM" id="MobiDB-lite"/>
    </source>
</evidence>
<reference evidence="2 3" key="1">
    <citation type="journal article" date="2018" name="Sci. Rep.">
        <title>Comparative genomics provides insights into the lifestyle and reveals functional heterogeneity of dark septate endophytic fungi.</title>
        <authorList>
            <person name="Knapp D.G."/>
            <person name="Nemeth J.B."/>
            <person name="Barry K."/>
            <person name="Hainaut M."/>
            <person name="Henrissat B."/>
            <person name="Johnson J."/>
            <person name="Kuo A."/>
            <person name="Lim J.H.P."/>
            <person name="Lipzen A."/>
            <person name="Nolan M."/>
            <person name="Ohm R.A."/>
            <person name="Tamas L."/>
            <person name="Grigoriev I.V."/>
            <person name="Spatafora J.W."/>
            <person name="Nagy L.G."/>
            <person name="Kovacs G.M."/>
        </authorList>
    </citation>
    <scope>NUCLEOTIDE SEQUENCE [LARGE SCALE GENOMIC DNA]</scope>
    <source>
        <strain evidence="2 3">DSE2036</strain>
    </source>
</reference>
<feature type="compositionally biased region" description="Basic and acidic residues" evidence="1">
    <location>
        <begin position="164"/>
        <end position="192"/>
    </location>
</feature>
<protein>
    <submittedName>
        <fullName evidence="2">Uncharacterized protein</fullName>
    </submittedName>
</protein>
<dbReference type="OrthoDB" id="3758675at2759"/>
<dbReference type="EMBL" id="KZ805666">
    <property type="protein sequence ID" value="PVH92587.1"/>
    <property type="molecule type" value="Genomic_DNA"/>
</dbReference>
<proteinExistence type="predicted"/>